<comment type="subcellular location">
    <subcellularLocation>
        <location evidence="1">Membrane</location>
        <topology evidence="1">Multi-pass membrane protein</topology>
    </subcellularLocation>
</comment>
<feature type="transmembrane region" description="Helical" evidence="5">
    <location>
        <begin position="71"/>
        <end position="97"/>
    </location>
</feature>
<reference evidence="6" key="2">
    <citation type="submission" date="2015-02" db="UniProtKB">
        <authorList>
            <consortium name="EnsemblMetazoa"/>
        </authorList>
    </citation>
    <scope>IDENTIFICATION</scope>
</reference>
<dbReference type="Proteomes" id="UP000014500">
    <property type="component" value="Unassembled WGS sequence"/>
</dbReference>
<dbReference type="InterPro" id="IPR023271">
    <property type="entry name" value="Aquaporin-like"/>
</dbReference>
<evidence type="ECO:0000256" key="1">
    <source>
        <dbReference type="ARBA" id="ARBA00004141"/>
    </source>
</evidence>
<keyword evidence="3 5" id="KW-1133">Transmembrane helix</keyword>
<organism evidence="6 7">
    <name type="scientific">Strigamia maritima</name>
    <name type="common">European centipede</name>
    <name type="synonym">Geophilus maritimus</name>
    <dbReference type="NCBI Taxonomy" id="126957"/>
    <lineage>
        <taxon>Eukaryota</taxon>
        <taxon>Metazoa</taxon>
        <taxon>Ecdysozoa</taxon>
        <taxon>Arthropoda</taxon>
        <taxon>Myriapoda</taxon>
        <taxon>Chilopoda</taxon>
        <taxon>Pleurostigmophora</taxon>
        <taxon>Geophilomorpha</taxon>
        <taxon>Linotaeniidae</taxon>
        <taxon>Strigamia</taxon>
    </lineage>
</organism>
<dbReference type="GO" id="GO:0016020">
    <property type="term" value="C:membrane"/>
    <property type="evidence" value="ECO:0007669"/>
    <property type="project" value="UniProtKB-SubCell"/>
</dbReference>
<proteinExistence type="predicted"/>
<dbReference type="HOGENOM" id="CLU_1157700_0_0_1"/>
<evidence type="ECO:0000313" key="7">
    <source>
        <dbReference type="Proteomes" id="UP000014500"/>
    </source>
</evidence>
<keyword evidence="4 5" id="KW-0472">Membrane</keyword>
<evidence type="ECO:0000313" key="6">
    <source>
        <dbReference type="EnsemblMetazoa" id="SMAR013242-PA"/>
    </source>
</evidence>
<name>T1JHB1_STRMM</name>
<sequence>MTCYTTLLRLSIKWDALLQYSVLYYVAWKFGKEVATAKCQVWDIGNDKGETEIFVKKNNYLKDFILINSRIFYFPFLNIWVYWFAPLCGGLLAGLLYEYVFDPRKTIKYLKETLEEVDKGLEYYVNSNYHWEGVTLSVANLTDFYLCLLQLLATKRRNQESIHLIKLNKIFIYALSCIEHLIVIINVCLIWWKLSFCTVIGICAKAEAKALLRSMVTIALNIVYMCWKDYSLPHTKRKIR</sequence>
<dbReference type="EnsemblMetazoa" id="SMAR013242-RA">
    <property type="protein sequence ID" value="SMAR013242-PA"/>
    <property type="gene ID" value="SMAR013242"/>
</dbReference>
<dbReference type="Gene3D" id="1.20.1080.10">
    <property type="entry name" value="Glycerol uptake facilitator protein"/>
    <property type="match status" value="1"/>
</dbReference>
<evidence type="ECO:0000256" key="2">
    <source>
        <dbReference type="ARBA" id="ARBA00022692"/>
    </source>
</evidence>
<dbReference type="SUPFAM" id="SSF81338">
    <property type="entry name" value="Aquaporin-like"/>
    <property type="match status" value="1"/>
</dbReference>
<evidence type="ECO:0000256" key="4">
    <source>
        <dbReference type="ARBA" id="ARBA00023136"/>
    </source>
</evidence>
<reference evidence="7" key="1">
    <citation type="submission" date="2011-05" db="EMBL/GenBank/DDBJ databases">
        <authorList>
            <person name="Richards S.R."/>
            <person name="Qu J."/>
            <person name="Jiang H."/>
            <person name="Jhangiani S.N."/>
            <person name="Agravi P."/>
            <person name="Goodspeed R."/>
            <person name="Gross S."/>
            <person name="Mandapat C."/>
            <person name="Jackson L."/>
            <person name="Mathew T."/>
            <person name="Pu L."/>
            <person name="Thornton R."/>
            <person name="Saada N."/>
            <person name="Wilczek-Boney K.B."/>
            <person name="Lee S."/>
            <person name="Kovar C."/>
            <person name="Wu Y."/>
            <person name="Scherer S.E."/>
            <person name="Worley K.C."/>
            <person name="Muzny D.M."/>
            <person name="Gibbs R."/>
        </authorList>
    </citation>
    <scope>NUCLEOTIDE SEQUENCE</scope>
    <source>
        <strain evidence="7">Brora</strain>
    </source>
</reference>
<feature type="transmembrane region" description="Helical" evidence="5">
    <location>
        <begin position="170"/>
        <end position="192"/>
    </location>
</feature>
<protein>
    <submittedName>
        <fullName evidence="6">Uncharacterized protein</fullName>
    </submittedName>
</protein>
<keyword evidence="7" id="KW-1185">Reference proteome</keyword>
<dbReference type="EMBL" id="JH431579">
    <property type="status" value="NOT_ANNOTATED_CDS"/>
    <property type="molecule type" value="Genomic_DNA"/>
</dbReference>
<accession>T1JHB1</accession>
<dbReference type="AlphaFoldDB" id="T1JHB1"/>
<keyword evidence="2 5" id="KW-0812">Transmembrane</keyword>
<evidence type="ECO:0000256" key="5">
    <source>
        <dbReference type="SAM" id="Phobius"/>
    </source>
</evidence>
<evidence type="ECO:0000256" key="3">
    <source>
        <dbReference type="ARBA" id="ARBA00022989"/>
    </source>
</evidence>